<keyword evidence="2" id="KW-0540">Nuclease</keyword>
<dbReference type="InterPro" id="IPR020579">
    <property type="entry name" value="Exonuc_VII_lsu_C"/>
</dbReference>
<evidence type="ECO:0000313" key="8">
    <source>
        <dbReference type="Proteomes" id="UP000201458"/>
    </source>
</evidence>
<dbReference type="CDD" id="cd04489">
    <property type="entry name" value="ExoVII_LU_OBF"/>
    <property type="match status" value="1"/>
</dbReference>
<evidence type="ECO:0000256" key="1">
    <source>
        <dbReference type="ARBA" id="ARBA00022490"/>
    </source>
</evidence>
<evidence type="ECO:0000313" key="7">
    <source>
        <dbReference type="EMBL" id="ANA86221.1"/>
    </source>
</evidence>
<name>A0A160DEG7_9CAUD</name>
<accession>A0A160DEG7</accession>
<feature type="domain" description="Exonuclease VII large subunit C-terminal" evidence="5">
    <location>
        <begin position="123"/>
        <end position="337"/>
    </location>
</feature>
<dbReference type="InterPro" id="IPR003753">
    <property type="entry name" value="Exonuc_VII_L"/>
</dbReference>
<keyword evidence="8" id="KW-1185">Reference proteome</keyword>
<dbReference type="InterPro" id="IPR025824">
    <property type="entry name" value="OB-fold_nuc-bd_dom"/>
</dbReference>
<gene>
    <name evidence="7" type="primary">65</name>
    <name evidence="7" type="ORF">PBI_SMOOTHIE_65</name>
</gene>
<organism evidence="7 8">
    <name type="scientific">Gordonia phage Smoothie</name>
    <dbReference type="NCBI Taxonomy" id="1838078"/>
    <lineage>
        <taxon>Viruses</taxon>
        <taxon>Duplodnaviria</taxon>
        <taxon>Heunggongvirae</taxon>
        <taxon>Uroviricota</taxon>
        <taxon>Caudoviricetes</taxon>
        <taxon>Smoothievirus</taxon>
        <taxon>Smoothievirus smoothie</taxon>
    </lineage>
</organism>
<dbReference type="GO" id="GO:0003676">
    <property type="term" value="F:nucleic acid binding"/>
    <property type="evidence" value="ECO:0007669"/>
    <property type="project" value="InterPro"/>
</dbReference>
<feature type="domain" description="OB-fold nucleic acid binding" evidence="6">
    <location>
        <begin position="9"/>
        <end position="99"/>
    </location>
</feature>
<dbReference type="PANTHER" id="PTHR30008:SF0">
    <property type="entry name" value="EXODEOXYRIBONUCLEASE 7 LARGE SUBUNIT"/>
    <property type="match status" value="1"/>
</dbReference>
<dbReference type="GO" id="GO:0008855">
    <property type="term" value="F:exodeoxyribonuclease VII activity"/>
    <property type="evidence" value="ECO:0007669"/>
    <property type="project" value="InterPro"/>
</dbReference>
<dbReference type="RefSeq" id="YP_009269178.1">
    <property type="nucleotide sequence ID" value="NC_030696.1"/>
</dbReference>
<proteinExistence type="inferred from homology"/>
<keyword evidence="3" id="KW-0378">Hydrolase</keyword>
<keyword evidence="4" id="KW-0269">Exonuclease</keyword>
<dbReference type="PANTHER" id="PTHR30008">
    <property type="entry name" value="EXODEOXYRIBONUCLEASE 7 LARGE SUBUNIT"/>
    <property type="match status" value="1"/>
</dbReference>
<dbReference type="Proteomes" id="UP000201458">
    <property type="component" value="Segment"/>
</dbReference>
<evidence type="ECO:0000256" key="3">
    <source>
        <dbReference type="ARBA" id="ARBA00022801"/>
    </source>
</evidence>
<evidence type="ECO:0000259" key="6">
    <source>
        <dbReference type="Pfam" id="PF13742"/>
    </source>
</evidence>
<reference evidence="7 8" key="1">
    <citation type="submission" date="2016-03" db="EMBL/GenBank/DDBJ databases">
        <authorList>
            <person name="Montgomery M.T."/>
            <person name="Guerrero C.A."/>
            <person name="Mavrich T.N."/>
            <person name="Pope W.H."/>
            <person name="Garlena R.A."/>
            <person name="Russell D.A."/>
            <person name="Jacobs-Sera D."/>
            <person name="Hendrix R.W."/>
            <person name="Hatfull G.F."/>
        </authorList>
    </citation>
    <scope>NUCLEOTIDE SEQUENCE [LARGE SCALE GENOMIC DNA]</scope>
</reference>
<evidence type="ECO:0000256" key="2">
    <source>
        <dbReference type="ARBA" id="ARBA00022722"/>
    </source>
</evidence>
<protein>
    <recommendedName>
        <fullName evidence="9">Exonuclease</fullName>
    </recommendedName>
</protein>
<dbReference type="Pfam" id="PF02601">
    <property type="entry name" value="Exonuc_VII_L"/>
    <property type="match status" value="1"/>
</dbReference>
<dbReference type="KEGG" id="vg:28378524"/>
<evidence type="ECO:0000256" key="4">
    <source>
        <dbReference type="ARBA" id="ARBA00022839"/>
    </source>
</evidence>
<dbReference type="NCBIfam" id="TIGR00237">
    <property type="entry name" value="xseA"/>
    <property type="match status" value="1"/>
</dbReference>
<dbReference type="EMBL" id="KU998244">
    <property type="protein sequence ID" value="ANA86221.1"/>
    <property type="molecule type" value="Genomic_DNA"/>
</dbReference>
<evidence type="ECO:0000259" key="5">
    <source>
        <dbReference type="Pfam" id="PF02601"/>
    </source>
</evidence>
<dbReference type="HAMAP" id="MF_00378">
    <property type="entry name" value="Exonuc_7_L"/>
    <property type="match status" value="1"/>
</dbReference>
<keyword evidence="1" id="KW-0963">Cytoplasm</keyword>
<dbReference type="GeneID" id="28378524"/>
<dbReference type="GO" id="GO:0009318">
    <property type="term" value="C:exodeoxyribonuclease VII complex"/>
    <property type="evidence" value="ECO:0007669"/>
    <property type="project" value="InterPro"/>
</dbReference>
<evidence type="ECO:0008006" key="9">
    <source>
        <dbReference type="Google" id="ProtNLM"/>
    </source>
</evidence>
<dbReference type="Pfam" id="PF13742">
    <property type="entry name" value="tRNA_anti_2"/>
    <property type="match status" value="1"/>
</dbReference>
<dbReference type="GO" id="GO:0006308">
    <property type="term" value="P:DNA catabolic process"/>
    <property type="evidence" value="ECO:0007669"/>
    <property type="project" value="InterPro"/>
</dbReference>
<sequence length="388" mass="41976">MKASEDAPWSVARYNQEVGKYVDRLGDIWVEGQLVRVHRPKGHVVFIEMRDVEKKQSISVTASAGVVPRDISDGDHVKVFGHPQYWNSRGSLSLRISQIMAVGVGALQNELETREAKLEAEGLFHPRHKQALPRVPKCIGLITAPNSDAEKDVLSVARGRWSSVSFKLSHINVQGQRCAGAAKRAIEEFDADPGVDVIILARGGGSKEDLLPWSDEALVRAAFASATPVVSAIGHENDRPLLDRVVDLRAATPTDAAKRVVPDVHTEVRQIEQMFERIGDSVAGRIQNSELRIDSMLDRVAGAVVNELASADRRTDNALKSLLSNSAAQLAANERRVDALGETLAALDHQKVLNRGYAVISGVTGANPPAGIQFTVTTKDGTFTAVTA</sequence>